<dbReference type="Proteomes" id="UP000075635">
    <property type="component" value="Unassembled WGS sequence"/>
</dbReference>
<reference evidence="2 3" key="1">
    <citation type="submission" date="2014-02" db="EMBL/GenBank/DDBJ databases">
        <title>The small core and large imbalanced accessory genome model reveals a collaborative survival strategy of Sorangium cellulosum strains in nature.</title>
        <authorList>
            <person name="Han K."/>
            <person name="Peng R."/>
            <person name="Blom J."/>
            <person name="Li Y.-Z."/>
        </authorList>
    </citation>
    <scope>NUCLEOTIDE SEQUENCE [LARGE SCALE GENOMIC DNA]</scope>
    <source>
        <strain evidence="2 3">So0011-07</strain>
    </source>
</reference>
<comment type="caution">
    <text evidence="2">The sequence shown here is derived from an EMBL/GenBank/DDBJ whole genome shotgun (WGS) entry which is preliminary data.</text>
</comment>
<dbReference type="EMBL" id="JEMB01002247">
    <property type="protein sequence ID" value="KYF82482.1"/>
    <property type="molecule type" value="Genomic_DNA"/>
</dbReference>
<dbReference type="AlphaFoldDB" id="A0A150RQD2"/>
<evidence type="ECO:0000313" key="3">
    <source>
        <dbReference type="Proteomes" id="UP000075635"/>
    </source>
</evidence>
<protein>
    <submittedName>
        <fullName evidence="2">Uncharacterized protein</fullName>
    </submittedName>
</protein>
<evidence type="ECO:0000313" key="2">
    <source>
        <dbReference type="EMBL" id="KYF82482.1"/>
    </source>
</evidence>
<sequence>MAARTGSGDRSRGCGGGGSFARGLLAASSGDGTTGGGTSSARGGSVGGVELCVGDDAGRAALSRSVTGSPTWITTVFSASVWWSSCSCQRRFQYRAGVPVKASNCRARPGVIGKSLLSNRSTSLGSNPVLSASFLLHEGIVAQNASRTLPGQGTGRAQASVSSASAAST</sequence>
<proteinExistence type="predicted"/>
<name>A0A150RQD2_SORCE</name>
<organism evidence="2 3">
    <name type="scientific">Sorangium cellulosum</name>
    <name type="common">Polyangium cellulosum</name>
    <dbReference type="NCBI Taxonomy" id="56"/>
    <lineage>
        <taxon>Bacteria</taxon>
        <taxon>Pseudomonadati</taxon>
        <taxon>Myxococcota</taxon>
        <taxon>Polyangia</taxon>
        <taxon>Polyangiales</taxon>
        <taxon>Polyangiaceae</taxon>
        <taxon>Sorangium</taxon>
    </lineage>
</organism>
<accession>A0A150RQD2</accession>
<feature type="compositionally biased region" description="Low complexity" evidence="1">
    <location>
        <begin position="157"/>
        <end position="169"/>
    </location>
</feature>
<evidence type="ECO:0000256" key="1">
    <source>
        <dbReference type="SAM" id="MobiDB-lite"/>
    </source>
</evidence>
<gene>
    <name evidence="2" type="ORF">BE17_29305</name>
</gene>
<feature type="region of interest" description="Disordered" evidence="1">
    <location>
        <begin position="147"/>
        <end position="169"/>
    </location>
</feature>